<dbReference type="InterPro" id="IPR043502">
    <property type="entry name" value="DNA/RNA_pol_sf"/>
</dbReference>
<dbReference type="Proteomes" id="UP000765507">
    <property type="component" value="Unassembled WGS sequence"/>
</dbReference>
<sequence>SAQKGFMSCEGCYEHNFLLQTVIQAARRSSRQCAIAWLDPINAFGSIPHHHIFATLGEFGMPETFIQILRVLCKDCTTTICATDGETDAIPIRCGVKQGCPLSPIIFNLAMEPLIRAISSGTSGFDLHSKRISVLAYTDALALVADSSENLQGMLVVASRATEWMGLHFNPKKWASLH</sequence>
<evidence type="ECO:0000259" key="1">
    <source>
        <dbReference type="PROSITE" id="PS50878"/>
    </source>
</evidence>
<dbReference type="OrthoDB" id="9902985at2759"/>
<protein>
    <recommendedName>
        <fullName evidence="1">Reverse transcriptase domain-containing protein</fullName>
    </recommendedName>
</protein>
<evidence type="ECO:0000313" key="2">
    <source>
        <dbReference type="EMBL" id="KAG6924690.1"/>
    </source>
</evidence>
<reference evidence="2 3" key="1">
    <citation type="journal article" date="2020" name="G3 (Bethesda)">
        <title>Draft Genome of the Common Snapping Turtle, Chelydra serpentina, a Model for Phenotypic Plasticity in Reptiles.</title>
        <authorList>
            <person name="Das D."/>
            <person name="Singh S.K."/>
            <person name="Bierstedt J."/>
            <person name="Erickson A."/>
            <person name="Galli G.L.J."/>
            <person name="Crossley D.A. 2nd"/>
            <person name="Rhen T."/>
        </authorList>
    </citation>
    <scope>NUCLEOTIDE SEQUENCE [LARGE SCALE GENOMIC DNA]</scope>
    <source>
        <strain evidence="2">KW</strain>
    </source>
</reference>
<dbReference type="PANTHER" id="PTHR47027:SF20">
    <property type="entry name" value="REVERSE TRANSCRIPTASE-LIKE PROTEIN WITH RNA-DIRECTED DNA POLYMERASE DOMAIN"/>
    <property type="match status" value="1"/>
</dbReference>
<proteinExistence type="predicted"/>
<gene>
    <name evidence="2" type="ORF">G0U57_016740</name>
</gene>
<dbReference type="SUPFAM" id="SSF56672">
    <property type="entry name" value="DNA/RNA polymerases"/>
    <property type="match status" value="1"/>
</dbReference>
<feature type="non-terminal residue" evidence="2">
    <location>
        <position position="178"/>
    </location>
</feature>
<dbReference type="EMBL" id="JAHGAV010000546">
    <property type="protein sequence ID" value="KAG6924690.1"/>
    <property type="molecule type" value="Genomic_DNA"/>
</dbReference>
<feature type="domain" description="Reverse transcriptase" evidence="1">
    <location>
        <begin position="1"/>
        <end position="178"/>
    </location>
</feature>
<name>A0A8T1S761_CHESE</name>
<accession>A0A8T1S761</accession>
<comment type="caution">
    <text evidence="2">The sequence shown here is derived from an EMBL/GenBank/DDBJ whole genome shotgun (WGS) entry which is preliminary data.</text>
</comment>
<dbReference type="InterPro" id="IPR000477">
    <property type="entry name" value="RT_dom"/>
</dbReference>
<dbReference type="PROSITE" id="PS50878">
    <property type="entry name" value="RT_POL"/>
    <property type="match status" value="1"/>
</dbReference>
<dbReference type="PANTHER" id="PTHR47027">
    <property type="entry name" value="REVERSE TRANSCRIPTASE DOMAIN-CONTAINING PROTEIN"/>
    <property type="match status" value="1"/>
</dbReference>
<evidence type="ECO:0000313" key="3">
    <source>
        <dbReference type="Proteomes" id="UP000765507"/>
    </source>
</evidence>
<keyword evidence="3" id="KW-1185">Reference proteome</keyword>
<dbReference type="AlphaFoldDB" id="A0A8T1S761"/>
<dbReference type="Pfam" id="PF00078">
    <property type="entry name" value="RVT_1"/>
    <property type="match status" value="1"/>
</dbReference>
<organism evidence="2 3">
    <name type="scientific">Chelydra serpentina</name>
    <name type="common">Snapping turtle</name>
    <name type="synonym">Testudo serpentina</name>
    <dbReference type="NCBI Taxonomy" id="8475"/>
    <lineage>
        <taxon>Eukaryota</taxon>
        <taxon>Metazoa</taxon>
        <taxon>Chordata</taxon>
        <taxon>Craniata</taxon>
        <taxon>Vertebrata</taxon>
        <taxon>Euteleostomi</taxon>
        <taxon>Archelosauria</taxon>
        <taxon>Testudinata</taxon>
        <taxon>Testudines</taxon>
        <taxon>Cryptodira</taxon>
        <taxon>Durocryptodira</taxon>
        <taxon>Americhelydia</taxon>
        <taxon>Chelydroidea</taxon>
        <taxon>Chelydridae</taxon>
        <taxon>Chelydra</taxon>
    </lineage>
</organism>
<feature type="non-terminal residue" evidence="2">
    <location>
        <position position="1"/>
    </location>
</feature>